<dbReference type="AlphaFoldDB" id="A0AAC9N7D8"/>
<protein>
    <recommendedName>
        <fullName evidence="4">Tetratricopeptide repeat protein</fullName>
    </recommendedName>
</protein>
<dbReference type="EMBL" id="CP017479">
    <property type="protein sequence ID" value="AOW10258.1"/>
    <property type="molecule type" value="Genomic_DNA"/>
</dbReference>
<gene>
    <name evidence="2" type="ORF">EM308_12495</name>
</gene>
<dbReference type="SUPFAM" id="SSF48452">
    <property type="entry name" value="TPR-like"/>
    <property type="match status" value="1"/>
</dbReference>
<dbReference type="InterPro" id="IPR011990">
    <property type="entry name" value="TPR-like_helical_dom_sf"/>
</dbReference>
<dbReference type="Proteomes" id="UP000175968">
    <property type="component" value="Chromosome"/>
</dbReference>
<evidence type="ECO:0000313" key="2">
    <source>
        <dbReference type="EMBL" id="AOW10258.1"/>
    </source>
</evidence>
<dbReference type="KEGG" id="fgl:EM308_12495"/>
<evidence type="ECO:0000313" key="3">
    <source>
        <dbReference type="Proteomes" id="UP000175968"/>
    </source>
</evidence>
<feature type="signal peptide" evidence="1">
    <location>
        <begin position="1"/>
        <end position="21"/>
    </location>
</feature>
<keyword evidence="1" id="KW-0732">Signal</keyword>
<keyword evidence="3" id="KW-1185">Reference proteome</keyword>
<proteinExistence type="predicted"/>
<dbReference type="RefSeq" id="WP_035636933.1">
    <property type="nucleotide sequence ID" value="NZ_CP017479.1"/>
</dbReference>
<organism evidence="2 3">
    <name type="scientific">Flavobacterium gilvum</name>
    <dbReference type="NCBI Taxonomy" id="1492737"/>
    <lineage>
        <taxon>Bacteria</taxon>
        <taxon>Pseudomonadati</taxon>
        <taxon>Bacteroidota</taxon>
        <taxon>Flavobacteriia</taxon>
        <taxon>Flavobacteriales</taxon>
        <taxon>Flavobacteriaceae</taxon>
        <taxon>Flavobacterium</taxon>
    </lineage>
</organism>
<evidence type="ECO:0000256" key="1">
    <source>
        <dbReference type="SAM" id="SignalP"/>
    </source>
</evidence>
<name>A0AAC9N7D8_9FLAO</name>
<sequence length="228" mass="26250">MTNKILLYTIILSFISFSSWAQKKNSTTNEKKPAEIKMQSSIANGNNPNAGKKIKYYHVEEITPLKFGGFKTTYDVRDPKLIRTYDLGPNNKRTITPVYEDEVQPEQVQPLKADTLKKIVPSAAITVSDKAKRKDAYAYIDIIKTYERVSDKGFESVDMLKKVGDSYFFNDEFEKAESVYTKLFNLTKELGPEYYYRYSISLRAIGKKELADEYFKKFNELSSNQTGK</sequence>
<accession>A0AAC9N7D8</accession>
<dbReference type="Gene3D" id="1.25.40.10">
    <property type="entry name" value="Tetratricopeptide repeat domain"/>
    <property type="match status" value="1"/>
</dbReference>
<evidence type="ECO:0008006" key="4">
    <source>
        <dbReference type="Google" id="ProtNLM"/>
    </source>
</evidence>
<reference evidence="2 3" key="1">
    <citation type="submission" date="2016-10" db="EMBL/GenBank/DDBJ databases">
        <title>Flavobacterium gilvum sp. nov., isolated from stream water.</title>
        <authorList>
            <person name="Shin S.-K."/>
            <person name="Cho Y.-J."/>
            <person name="Yi H."/>
        </authorList>
    </citation>
    <scope>NUCLEOTIDE SEQUENCE [LARGE SCALE GENOMIC DNA]</scope>
    <source>
        <strain evidence="2 3">EM1308</strain>
    </source>
</reference>
<feature type="chain" id="PRO_5042170879" description="Tetratricopeptide repeat protein" evidence="1">
    <location>
        <begin position="22"/>
        <end position="228"/>
    </location>
</feature>